<evidence type="ECO:0000256" key="1">
    <source>
        <dbReference type="ARBA" id="ARBA00004434"/>
    </source>
</evidence>
<evidence type="ECO:0000256" key="8">
    <source>
        <dbReference type="ARBA" id="ARBA00022946"/>
    </source>
</evidence>
<dbReference type="FunFam" id="3.30.70.330:FF:000959">
    <property type="entry name" value="Mitochondrial escape protein 2"/>
    <property type="match status" value="1"/>
</dbReference>
<comment type="function">
    <text evidence="12 14">Plays a role in maintaining the mitochondrial genome and in controlling the mtDNA escape. Involved in the regulation of mtDNA nucleotide structure and number. May have a dispensable role in early maturation of pre-rRNA.</text>
</comment>
<keyword evidence="19" id="KW-1185">Reference proteome</keyword>
<keyword evidence="10 14" id="KW-0496">Mitochondrion</keyword>
<reference evidence="18 19" key="1">
    <citation type="journal article" date="2014" name="Genome Announc.">
        <title>Draft genome sequence of the pathogenic fungus Scedosporium apiospermum.</title>
        <authorList>
            <person name="Vandeputte P."/>
            <person name="Ghamrawi S."/>
            <person name="Rechenmann M."/>
            <person name="Iltis A."/>
            <person name="Giraud S."/>
            <person name="Fleury M."/>
            <person name="Thornton C."/>
            <person name="Delhaes L."/>
            <person name="Meyer W."/>
            <person name="Papon N."/>
            <person name="Bouchara J.P."/>
        </authorList>
    </citation>
    <scope>NUCLEOTIDE SEQUENCE [LARGE SCALE GENOMIC DNA]</scope>
    <source>
        <strain evidence="18 19">IHEM 14462</strain>
    </source>
</reference>
<evidence type="ECO:0000256" key="6">
    <source>
        <dbReference type="ARBA" id="ARBA00022792"/>
    </source>
</evidence>
<feature type="region of interest" description="Disordered" evidence="16">
    <location>
        <begin position="614"/>
        <end position="636"/>
    </location>
</feature>
<dbReference type="KEGG" id="sapo:SAPIO_CDS0160"/>
<keyword evidence="11" id="KW-0472">Membrane</keyword>
<dbReference type="GO" id="GO:0005743">
    <property type="term" value="C:mitochondrial inner membrane"/>
    <property type="evidence" value="ECO:0007669"/>
    <property type="project" value="UniProtKB-SubCell"/>
</dbReference>
<name>A0A084GHN2_PSEDA</name>
<evidence type="ECO:0000313" key="18">
    <source>
        <dbReference type="EMBL" id="KEZ46844.1"/>
    </source>
</evidence>
<dbReference type="GO" id="GO:0006397">
    <property type="term" value="P:mRNA processing"/>
    <property type="evidence" value="ECO:0007669"/>
    <property type="project" value="UniProtKB-UniRule"/>
</dbReference>
<evidence type="ECO:0000256" key="9">
    <source>
        <dbReference type="ARBA" id="ARBA00022989"/>
    </source>
</evidence>
<evidence type="ECO:0000256" key="12">
    <source>
        <dbReference type="ARBA" id="ARBA00025276"/>
    </source>
</evidence>
<keyword evidence="9" id="KW-1133">Transmembrane helix</keyword>
<dbReference type="RefSeq" id="XP_016646643.1">
    <property type="nucleotide sequence ID" value="XM_016783010.1"/>
</dbReference>
<evidence type="ECO:0000256" key="16">
    <source>
        <dbReference type="SAM" id="MobiDB-lite"/>
    </source>
</evidence>
<dbReference type="Pfam" id="PF00076">
    <property type="entry name" value="RRM_1"/>
    <property type="match status" value="1"/>
</dbReference>
<protein>
    <recommendedName>
        <fullName evidence="3 14">Mitochondrial escape protein 2</fullName>
    </recommendedName>
</protein>
<dbReference type="SUPFAM" id="SSF54928">
    <property type="entry name" value="RNA-binding domain, RBD"/>
    <property type="match status" value="1"/>
</dbReference>
<keyword evidence="7 13" id="KW-0694">RNA-binding</keyword>
<dbReference type="GeneID" id="27718312"/>
<dbReference type="PROSITE" id="PS50102">
    <property type="entry name" value="RRM"/>
    <property type="match status" value="1"/>
</dbReference>
<evidence type="ECO:0000256" key="11">
    <source>
        <dbReference type="ARBA" id="ARBA00023136"/>
    </source>
</evidence>
<dbReference type="HOGENOM" id="CLU_007861_1_0_1"/>
<dbReference type="InterPro" id="IPR039627">
    <property type="entry name" value="Yme2_C"/>
</dbReference>
<evidence type="ECO:0000256" key="2">
    <source>
        <dbReference type="ARBA" id="ARBA00010320"/>
    </source>
</evidence>
<evidence type="ECO:0000256" key="4">
    <source>
        <dbReference type="ARBA" id="ARBA00022664"/>
    </source>
</evidence>
<dbReference type="InterPro" id="IPR035979">
    <property type="entry name" value="RBD_domain_sf"/>
</dbReference>
<proteinExistence type="inferred from homology"/>
<evidence type="ECO:0000256" key="3">
    <source>
        <dbReference type="ARBA" id="ARBA00020222"/>
    </source>
</evidence>
<dbReference type="CDD" id="cd12433">
    <property type="entry name" value="RRM_Yme2p_like"/>
    <property type="match status" value="1"/>
</dbReference>
<dbReference type="VEuPathDB" id="FungiDB:SAPIO_CDS0160"/>
<feature type="compositionally biased region" description="Basic and acidic residues" evidence="16">
    <location>
        <begin position="57"/>
        <end position="71"/>
    </location>
</feature>
<dbReference type="Gene3D" id="3.30.70.330">
    <property type="match status" value="1"/>
</dbReference>
<dbReference type="AlphaFoldDB" id="A0A084GHN2"/>
<dbReference type="InterPro" id="IPR012677">
    <property type="entry name" value="Nucleotide-bd_a/b_plait_sf"/>
</dbReference>
<sequence>MGGWRGVDGRPEGAQFKCEDLGWIIGRDMLHENDLIDIQTDIEIGTREGSGHSSAATDKEEGTIPQEKDRGHIAKSKAESLAFFDNLFPLKLSYVLRGPWRNDTQFIRSFESARFGLNDPVNTIQRATADLPLKITEIVPRVKDGGAFVKFAYNEDVPLSEIEAKLSQVLEEKALKPWFNPFARVTAGIVRGIPWLEDLNRFPKNRIRVEFVPREPGENAVELYQETLYSLFRQYGKIAEITSQPADSKVVPRFAYVDFILVRDAIMARNCMHGFVVGEALGGGKEGTRLRISYEKKTKPHSIWNWITSHPKLVIPLIAAMLAALSVVIFDPIRKFFVKSYVKHKTSVTANKFIGWIKSKTDRLWSSSRKKDKKLSLSAFWNQRQGLIEDISSGLADPSGTFIVVQGSKGSGRYELVEQALKERKYVLNVDCKAISEANGETGVIRKLAAAVGYRPIFSWANSISSMIDLAVQSTTGVKAGFSETFEAQLAKIFHTTASALKEVSLSSRPDKDTETEEAFLQSHPQDRTVVVVDNFLYTSEENKSRSNVIYDKVAEFAATLVQNNIAHVIFLTSDVSFAKVLSRVLPDRTFRHVVLGDLPPEVARKYILTRLEEEEEREGAKRPENGKDDAAKKIPKPDPVELAASLEVIGGRLDDLELFATRLKSGQNPNQAVDEIVNLSASEIVKNYITRDTPSSVDDQNPWTVEQAWWLIKTIAERKSITYDEALLSAPFSASSTSPRKSLDGLVATDLVSLKSRRGFPVSIEAGKATYRAAFKLLARDAALRARMDRSVLSTLAKAEKAKIEAAEKELAVLAGLPPKVAAEAGERVRYLVGNLAESQRRIVEFEGEMGRLKRVGVSGGEESKQKSWWRKWF</sequence>
<dbReference type="InterPro" id="IPR018850">
    <property type="entry name" value="Mt_escape_2_C"/>
</dbReference>
<accession>A0A084GHN2</accession>
<evidence type="ECO:0000259" key="17">
    <source>
        <dbReference type="PROSITE" id="PS50102"/>
    </source>
</evidence>
<evidence type="ECO:0000256" key="14">
    <source>
        <dbReference type="RuleBase" id="RU367108"/>
    </source>
</evidence>
<comment type="subcellular location">
    <subcellularLocation>
        <location evidence="1 14">Mitochondrion inner membrane</location>
        <topology evidence="1 14">Single-pass membrane protein</topology>
    </subcellularLocation>
</comment>
<feature type="domain" description="RRM" evidence="17">
    <location>
        <begin position="205"/>
        <end position="297"/>
    </location>
</feature>
<evidence type="ECO:0000256" key="15">
    <source>
        <dbReference type="SAM" id="Coils"/>
    </source>
</evidence>
<keyword evidence="8" id="KW-0809">Transit peptide</keyword>
<dbReference type="OMA" id="FQFFRPY"/>
<keyword evidence="4 14" id="KW-0507">mRNA processing</keyword>
<keyword evidence="6 14" id="KW-0999">Mitochondrion inner membrane</keyword>
<dbReference type="PANTHER" id="PTHR32198:SF2">
    <property type="entry name" value="MITOCHONDRIAL ESCAPE PROTEIN 2"/>
    <property type="match status" value="1"/>
</dbReference>
<dbReference type="GO" id="GO:0003723">
    <property type="term" value="F:RNA binding"/>
    <property type="evidence" value="ECO:0007669"/>
    <property type="project" value="UniProtKB-UniRule"/>
</dbReference>
<evidence type="ECO:0000313" key="19">
    <source>
        <dbReference type="Proteomes" id="UP000028545"/>
    </source>
</evidence>
<gene>
    <name evidence="18" type="ORF">SAPIO_CDS0160</name>
</gene>
<comment type="caution">
    <text evidence="18">The sequence shown here is derived from an EMBL/GenBank/DDBJ whole genome shotgun (WGS) entry which is preliminary data.</text>
</comment>
<evidence type="ECO:0000256" key="5">
    <source>
        <dbReference type="ARBA" id="ARBA00022692"/>
    </source>
</evidence>
<keyword evidence="5" id="KW-0812">Transmembrane</keyword>
<dbReference type="PANTHER" id="PTHR32198">
    <property type="entry name" value="MITOCHONDRIAL ESCAPE PROTEIN 2"/>
    <property type="match status" value="1"/>
</dbReference>
<dbReference type="OrthoDB" id="10267654at2759"/>
<organism evidence="18 19">
    <name type="scientific">Pseudallescheria apiosperma</name>
    <name type="common">Scedosporium apiospermum</name>
    <dbReference type="NCBI Taxonomy" id="563466"/>
    <lineage>
        <taxon>Eukaryota</taxon>
        <taxon>Fungi</taxon>
        <taxon>Dikarya</taxon>
        <taxon>Ascomycota</taxon>
        <taxon>Pezizomycotina</taxon>
        <taxon>Sordariomycetes</taxon>
        <taxon>Hypocreomycetidae</taxon>
        <taxon>Microascales</taxon>
        <taxon>Microascaceae</taxon>
        <taxon>Scedosporium</taxon>
    </lineage>
</organism>
<dbReference type="InterPro" id="IPR000504">
    <property type="entry name" value="RRM_dom"/>
</dbReference>
<evidence type="ECO:0000256" key="10">
    <source>
        <dbReference type="ARBA" id="ARBA00023128"/>
    </source>
</evidence>
<dbReference type="InterPro" id="IPR034260">
    <property type="entry name" value="Yme2_RRM"/>
</dbReference>
<keyword evidence="15" id="KW-0175">Coiled coil</keyword>
<comment type="similarity">
    <text evidence="2 14">Belongs to the YME2 family.</text>
</comment>
<feature type="coiled-coil region" evidence="15">
    <location>
        <begin position="798"/>
        <end position="857"/>
    </location>
</feature>
<dbReference type="Proteomes" id="UP000028545">
    <property type="component" value="Unassembled WGS sequence"/>
</dbReference>
<feature type="region of interest" description="Disordered" evidence="16">
    <location>
        <begin position="46"/>
        <end position="71"/>
    </location>
</feature>
<feature type="compositionally biased region" description="Basic and acidic residues" evidence="16">
    <location>
        <begin position="619"/>
        <end position="636"/>
    </location>
</feature>
<dbReference type="EMBL" id="JOWA01000011">
    <property type="protein sequence ID" value="KEZ46844.1"/>
    <property type="molecule type" value="Genomic_DNA"/>
</dbReference>
<evidence type="ECO:0000256" key="7">
    <source>
        <dbReference type="ARBA" id="ARBA00022884"/>
    </source>
</evidence>
<dbReference type="Pfam" id="PF10443">
    <property type="entry name" value="RNA12"/>
    <property type="match status" value="1"/>
</dbReference>
<evidence type="ECO:0000256" key="13">
    <source>
        <dbReference type="PROSITE-ProRule" id="PRU00176"/>
    </source>
</evidence>